<dbReference type="PROSITE" id="PS51084">
    <property type="entry name" value="HIT_2"/>
    <property type="match status" value="2"/>
</dbReference>
<keyword evidence="7" id="KW-1185">Reference proteome</keyword>
<evidence type="ECO:0000256" key="1">
    <source>
        <dbReference type="PIRSR" id="PIRSR601310-1"/>
    </source>
</evidence>
<accession>A0A1Y6IQ38</accession>
<keyword evidence="4" id="KW-0489">Methyltransferase</keyword>
<evidence type="ECO:0000256" key="2">
    <source>
        <dbReference type="PROSITE-ProRule" id="PRU00464"/>
    </source>
</evidence>
<evidence type="ECO:0000313" key="4">
    <source>
        <dbReference type="EMBL" id="MDW6003463.1"/>
    </source>
</evidence>
<dbReference type="Proteomes" id="UP000196125">
    <property type="component" value="Unassembled WGS sequence"/>
</dbReference>
<dbReference type="Proteomes" id="UP001283366">
    <property type="component" value="Unassembled WGS sequence"/>
</dbReference>
<proteinExistence type="predicted"/>
<dbReference type="RefSeq" id="WP_087479752.1">
    <property type="nucleotide sequence ID" value="NZ_AP024883.1"/>
</dbReference>
<dbReference type="EMBL" id="JAWRCO010000001">
    <property type="protein sequence ID" value="MDW6003463.1"/>
    <property type="molecule type" value="Genomic_DNA"/>
</dbReference>
<comment type="caution">
    <text evidence="2">Lacks conserved residue(s) required for the propagation of feature annotation.</text>
</comment>
<dbReference type="GO" id="GO:0009117">
    <property type="term" value="P:nucleotide metabolic process"/>
    <property type="evidence" value="ECO:0007669"/>
    <property type="project" value="TreeGrafter"/>
</dbReference>
<evidence type="ECO:0000259" key="3">
    <source>
        <dbReference type="PROSITE" id="PS51084"/>
    </source>
</evidence>
<reference evidence="4 7" key="2">
    <citation type="submission" date="2023-11" db="EMBL/GenBank/DDBJ databases">
        <title>Plant-associative lifestyle of Vibrio porteresiae and its evolutionary dynamics.</title>
        <authorList>
            <person name="Rameshkumar N."/>
            <person name="Kirti K."/>
        </authorList>
    </citation>
    <scope>NUCLEOTIDE SEQUENCE [LARGE SCALE GENOMIC DNA]</scope>
    <source>
        <strain evidence="4 7">MSSRF38</strain>
    </source>
</reference>
<feature type="domain" description="HIT" evidence="3">
    <location>
        <begin position="12"/>
        <end position="120"/>
    </location>
</feature>
<sequence>MAYEKPERFPCPFCECISGRIPSAIVFENEHAVSFMAVNRRSKGAVLVSPKRHVEQLSHLKPEEAVGVMEVLQKTAKSVCLAYEPSAFHTFCNAGIRAGQSVCHMHFQIQTRFDDTEYSFAPSIEIPWIPVDELRKNAQRIQSVTSDINHFQPKFELKDQKMEEFTQPLDDLRAQGVVIEETPCFYAVIPEYARAEGALVVLPKRPVENYLALSEPERSELIQLVSRLADTLEKAYDPIGLSVWSETGVKADQHFDHLVVEMTPYAQGTDYKYQDRSQLNKVALSERQSWTQHIIKHLEPGQCMEIG</sequence>
<name>A0A1Y6IQ38_9VIBR</name>
<dbReference type="GO" id="GO:0032259">
    <property type="term" value="P:methylation"/>
    <property type="evidence" value="ECO:0007669"/>
    <property type="project" value="UniProtKB-KW"/>
</dbReference>
<dbReference type="Gene3D" id="3.30.428.10">
    <property type="entry name" value="HIT-like"/>
    <property type="match status" value="2"/>
</dbReference>
<protein>
    <submittedName>
        <fullName evidence="5">HIT domain protein</fullName>
    </submittedName>
    <submittedName>
        <fullName evidence="4">HIT family protein</fullName>
        <ecNumber evidence="4">2.1.1.-</ecNumber>
    </submittedName>
</protein>
<dbReference type="InterPro" id="IPR001310">
    <property type="entry name" value="Histidine_triad_HIT"/>
</dbReference>
<dbReference type="PANTHER" id="PTHR46648:SF1">
    <property type="entry name" value="ADENOSINE 5'-MONOPHOSPHORAMIDASE HNT1"/>
    <property type="match status" value="1"/>
</dbReference>
<organism evidence="5 6">
    <name type="scientific">Vibrio mangrovi</name>
    <dbReference type="NCBI Taxonomy" id="474394"/>
    <lineage>
        <taxon>Bacteria</taxon>
        <taxon>Pseudomonadati</taxon>
        <taxon>Pseudomonadota</taxon>
        <taxon>Gammaproteobacteria</taxon>
        <taxon>Vibrionales</taxon>
        <taxon>Vibrionaceae</taxon>
        <taxon>Vibrio</taxon>
    </lineage>
</organism>
<dbReference type="InterPro" id="IPR011146">
    <property type="entry name" value="HIT-like"/>
</dbReference>
<feature type="domain" description="HIT" evidence="3">
    <location>
        <begin position="165"/>
        <end position="273"/>
    </location>
</feature>
<dbReference type="EC" id="2.1.1.-" evidence="4"/>
<dbReference type="GO" id="GO:0008168">
    <property type="term" value="F:methyltransferase activity"/>
    <property type="evidence" value="ECO:0007669"/>
    <property type="project" value="UniProtKB-KW"/>
</dbReference>
<dbReference type="PRINTS" id="PR00332">
    <property type="entry name" value="HISTRIAD"/>
</dbReference>
<gene>
    <name evidence="4" type="ORF">SBX37_11450</name>
    <name evidence="5" type="ORF">VIM7927_00977</name>
</gene>
<feature type="active site" description="Tele-AMP-histidine intermediate" evidence="1">
    <location>
        <position position="106"/>
    </location>
</feature>
<evidence type="ECO:0000313" key="7">
    <source>
        <dbReference type="Proteomes" id="UP001283366"/>
    </source>
</evidence>
<evidence type="ECO:0000313" key="6">
    <source>
        <dbReference type="Proteomes" id="UP000196125"/>
    </source>
</evidence>
<keyword evidence="4" id="KW-0808">Transferase</keyword>
<evidence type="ECO:0000313" key="5">
    <source>
        <dbReference type="EMBL" id="SMR99746.1"/>
    </source>
</evidence>
<dbReference type="PANTHER" id="PTHR46648">
    <property type="entry name" value="HIT FAMILY PROTEIN 1"/>
    <property type="match status" value="1"/>
</dbReference>
<reference evidence="5 6" key="1">
    <citation type="submission" date="2017-05" db="EMBL/GenBank/DDBJ databases">
        <authorList>
            <person name="Song R."/>
            <person name="Chenine A.L."/>
            <person name="Ruprecht R.M."/>
        </authorList>
    </citation>
    <scope>NUCLEOTIDE SEQUENCE [LARGE SCALE GENOMIC DNA]</scope>
    <source>
        <strain evidence="5 6">CECT 7927</strain>
    </source>
</reference>
<dbReference type="EMBL" id="FXXI01000001">
    <property type="protein sequence ID" value="SMR99746.1"/>
    <property type="molecule type" value="Genomic_DNA"/>
</dbReference>
<dbReference type="SUPFAM" id="SSF54197">
    <property type="entry name" value="HIT-like"/>
    <property type="match status" value="2"/>
</dbReference>
<dbReference type="InterPro" id="IPR036265">
    <property type="entry name" value="HIT-like_sf"/>
</dbReference>
<dbReference type="AlphaFoldDB" id="A0A1Y6IQ38"/>
<dbReference type="Pfam" id="PF01230">
    <property type="entry name" value="HIT"/>
    <property type="match status" value="2"/>
</dbReference>
<dbReference type="OrthoDB" id="9784774at2"/>